<dbReference type="Proteomes" id="UP000184047">
    <property type="component" value="Unassembled WGS sequence"/>
</dbReference>
<gene>
    <name evidence="2" type="ORF">SAMN05421866_1500</name>
</gene>
<keyword evidence="1" id="KW-0732">Signal</keyword>
<feature type="signal peptide" evidence="1">
    <location>
        <begin position="1"/>
        <end position="19"/>
    </location>
</feature>
<reference evidence="3" key="1">
    <citation type="submission" date="2016-11" db="EMBL/GenBank/DDBJ databases">
        <authorList>
            <person name="Varghese N."/>
            <person name="Submissions S."/>
        </authorList>
    </citation>
    <scope>NUCLEOTIDE SEQUENCE [LARGE SCALE GENOMIC DNA]</scope>
    <source>
        <strain evidence="3">DSM 19055</strain>
    </source>
</reference>
<protein>
    <submittedName>
        <fullName evidence="2">Uncharacterized protein</fullName>
    </submittedName>
</protein>
<dbReference type="OrthoDB" id="1524444at2"/>
<dbReference type="EMBL" id="FQWT01000002">
    <property type="protein sequence ID" value="SHG90600.1"/>
    <property type="molecule type" value="Genomic_DNA"/>
</dbReference>
<proteinExistence type="predicted"/>
<sequence length="185" mass="20620">MKKILLFLFLGAVGFTAYSCDNSDDTVVQGQDYDTISQAFDITPSFTRVNDNLYRWSDDFNSPLVQSDMVLIYMQTGTDGDSPIWKLLPYTYYVGNLANDAVDYVYEFSKYGATININSTSTFSLTANPSYYQNKKFRVLVVPANGSGTGGGAKTAKSAVDYSDYNSVIKYYNINESKIQTKVSK</sequence>
<dbReference type="AlphaFoldDB" id="A0A1M5NM43"/>
<organism evidence="2 3">
    <name type="scientific">Chryseobacterium oranimense</name>
    <dbReference type="NCBI Taxonomy" id="421058"/>
    <lineage>
        <taxon>Bacteria</taxon>
        <taxon>Pseudomonadati</taxon>
        <taxon>Bacteroidota</taxon>
        <taxon>Flavobacteriia</taxon>
        <taxon>Flavobacteriales</taxon>
        <taxon>Weeksellaceae</taxon>
        <taxon>Chryseobacterium group</taxon>
        <taxon>Chryseobacterium</taxon>
    </lineage>
</organism>
<keyword evidence="3" id="KW-1185">Reference proteome</keyword>
<dbReference type="PROSITE" id="PS51257">
    <property type="entry name" value="PROKAR_LIPOPROTEIN"/>
    <property type="match status" value="1"/>
</dbReference>
<dbReference type="STRING" id="421058.SAMN05421866_1500"/>
<accession>A0A1M5NM43</accession>
<evidence type="ECO:0000313" key="2">
    <source>
        <dbReference type="EMBL" id="SHG90600.1"/>
    </source>
</evidence>
<dbReference type="RefSeq" id="WP_040993641.1">
    <property type="nucleotide sequence ID" value="NZ_FQWT01000002.1"/>
</dbReference>
<dbReference type="eggNOG" id="ENOG5033A0F">
    <property type="taxonomic scope" value="Bacteria"/>
</dbReference>
<name>A0A1M5NM43_9FLAO</name>
<evidence type="ECO:0000256" key="1">
    <source>
        <dbReference type="SAM" id="SignalP"/>
    </source>
</evidence>
<feature type="chain" id="PRO_5009912628" evidence="1">
    <location>
        <begin position="20"/>
        <end position="185"/>
    </location>
</feature>
<evidence type="ECO:0000313" key="3">
    <source>
        <dbReference type="Proteomes" id="UP000184047"/>
    </source>
</evidence>